<protein>
    <submittedName>
        <fullName evidence="4">GH55</fullName>
    </submittedName>
</protein>
<gene>
    <name evidence="4" type="ORF">AVDCRST_MAG64-462</name>
</gene>
<reference evidence="4" key="1">
    <citation type="submission" date="2020-02" db="EMBL/GenBank/DDBJ databases">
        <authorList>
            <person name="Meier V. D."/>
        </authorList>
    </citation>
    <scope>NUCLEOTIDE SEQUENCE</scope>
    <source>
        <strain evidence="4">AVDCRST_MAG64</strain>
    </source>
</reference>
<dbReference type="EMBL" id="CADCUQ010000128">
    <property type="protein sequence ID" value="CAA9378564.1"/>
    <property type="molecule type" value="Genomic_DNA"/>
</dbReference>
<evidence type="ECO:0000256" key="2">
    <source>
        <dbReference type="SAM" id="SignalP"/>
    </source>
</evidence>
<feature type="coiled-coil region" evidence="1">
    <location>
        <begin position="34"/>
        <end position="64"/>
    </location>
</feature>
<accession>A0A6J4N9E3</accession>
<dbReference type="InterPro" id="IPR024535">
    <property type="entry name" value="RHGA/B-epi-like_pectate_lyase"/>
</dbReference>
<dbReference type="SUPFAM" id="SSF51126">
    <property type="entry name" value="Pectin lyase-like"/>
    <property type="match status" value="1"/>
</dbReference>
<proteinExistence type="predicted"/>
<feature type="domain" description="Rhamnogalacturonase A/B/Epimerase-like pectate lyase" evidence="3">
    <location>
        <begin position="86"/>
        <end position="303"/>
    </location>
</feature>
<evidence type="ECO:0000256" key="1">
    <source>
        <dbReference type="SAM" id="Coils"/>
    </source>
</evidence>
<dbReference type="InterPro" id="IPR012334">
    <property type="entry name" value="Pectin_lyas_fold"/>
</dbReference>
<evidence type="ECO:0000259" key="3">
    <source>
        <dbReference type="Pfam" id="PF12708"/>
    </source>
</evidence>
<feature type="chain" id="PRO_5026800399" evidence="2">
    <location>
        <begin position="22"/>
        <end position="546"/>
    </location>
</feature>
<dbReference type="InterPro" id="IPR011050">
    <property type="entry name" value="Pectin_lyase_fold/virulence"/>
</dbReference>
<evidence type="ECO:0000313" key="4">
    <source>
        <dbReference type="EMBL" id="CAA9378564.1"/>
    </source>
</evidence>
<keyword evidence="2" id="KW-0732">Signal</keyword>
<feature type="signal peptide" evidence="2">
    <location>
        <begin position="1"/>
        <end position="21"/>
    </location>
</feature>
<name>A0A6J4N9E3_9BACT</name>
<dbReference type="AlphaFoldDB" id="A0A6J4N9E3"/>
<sequence>MTRRLLAGTVAASVLLIAAYGARTGQTATAQGQAVQAEADKSELERLRADVESLKAQLAQVNAPPAAPGAAVAGGAPGAKGFAGDYVNVKHFGAKGDGVTDDTAALQAALDAAGNNAPWGVRGTMIFVPPGEYLISSTLNVHRMSFEMVGCGVGNSLAYAPSPGKASVFRWNGPPDAPMMKIRDSYGIAIRRVRWEGKEGVAGTTAINLQWLKEDQQGSNAGTVIEQCHFGVYSHTGQGVHKGGLAHGILMDGDNGNNDEFEIDRCLFVGCASAAVRIVNTQSVWGSINNCTISGGGAGIATASHLTGYNLGFDACNPDFAVADTAHVRVYGWQSERSKQLAKLAANAALIADGGYIQLSGIEGDAMIDAFPTDAGQVILRHIQFTQNTRSPRPTIRFGASEKDVVVGLNFRVKVTDCEGLFPDQFQLAGRLWGEAPESRGEVEFRGWADKSYHFHNFLRMRPASARALDTSRVDLAVADVAPATVNAAGPLGVQWTDAKVYAGAGSPEDAVAASVGSVYLRTDGAGGSTLYVKESGTGNTGWVAK</sequence>
<keyword evidence="1" id="KW-0175">Coiled coil</keyword>
<dbReference type="Gene3D" id="2.160.20.10">
    <property type="entry name" value="Single-stranded right-handed beta-helix, Pectin lyase-like"/>
    <property type="match status" value="1"/>
</dbReference>
<organism evidence="4">
    <name type="scientific">uncultured Phycisphaerae bacterium</name>
    <dbReference type="NCBI Taxonomy" id="904963"/>
    <lineage>
        <taxon>Bacteria</taxon>
        <taxon>Pseudomonadati</taxon>
        <taxon>Planctomycetota</taxon>
        <taxon>Phycisphaerae</taxon>
        <taxon>environmental samples</taxon>
    </lineage>
</organism>
<dbReference type="Pfam" id="PF12708">
    <property type="entry name" value="Pect-lyase_RHGA_epim"/>
    <property type="match status" value="1"/>
</dbReference>